<dbReference type="InterPro" id="IPR037407">
    <property type="entry name" value="MLP_fam"/>
</dbReference>
<dbReference type="RefSeq" id="WP_306829341.1">
    <property type="nucleotide sequence ID" value="NZ_JAUSRA010000001.1"/>
</dbReference>
<proteinExistence type="predicted"/>
<dbReference type="Pfam" id="PF03621">
    <property type="entry name" value="MbtH"/>
    <property type="match status" value="1"/>
</dbReference>
<dbReference type="PANTHER" id="PTHR38444:SF1">
    <property type="entry name" value="ENTEROBACTIN BIOSYNTHESIS PROTEIN YBDZ"/>
    <property type="match status" value="1"/>
</dbReference>
<dbReference type="EMBL" id="JAUSRA010000001">
    <property type="protein sequence ID" value="MDP9794203.1"/>
    <property type="molecule type" value="Genomic_DNA"/>
</dbReference>
<keyword evidence="3" id="KW-1185">Reference proteome</keyword>
<dbReference type="SUPFAM" id="SSF160582">
    <property type="entry name" value="MbtH-like"/>
    <property type="match status" value="1"/>
</dbReference>
<dbReference type="PANTHER" id="PTHR38444">
    <property type="entry name" value="ENTEROBACTIN BIOSYNTHESIS PROTEIN YBDZ"/>
    <property type="match status" value="1"/>
</dbReference>
<feature type="domain" description="MbtH-like" evidence="1">
    <location>
        <begin position="4"/>
        <end position="54"/>
    </location>
</feature>
<sequence length="69" mass="7628">MSGNPFDDETRAYVVVVNQENQHALWPAPVGVPEGWSTVFGPAAHGDCLAYVDRSWTDMRPQSLIDRLG</sequence>
<dbReference type="InterPro" id="IPR005153">
    <property type="entry name" value="MbtH-like_dom"/>
</dbReference>
<dbReference type="SMART" id="SM00923">
    <property type="entry name" value="MbtH"/>
    <property type="match status" value="1"/>
</dbReference>
<reference evidence="2 3" key="1">
    <citation type="submission" date="2023-07" db="EMBL/GenBank/DDBJ databases">
        <title>Sequencing the genomes of 1000 actinobacteria strains.</title>
        <authorList>
            <person name="Klenk H.-P."/>
        </authorList>
    </citation>
    <scope>NUCLEOTIDE SEQUENCE [LARGE SCALE GENOMIC DNA]</scope>
    <source>
        <strain evidence="2 3">DSM 44710</strain>
    </source>
</reference>
<evidence type="ECO:0000259" key="1">
    <source>
        <dbReference type="SMART" id="SM00923"/>
    </source>
</evidence>
<dbReference type="InterPro" id="IPR038020">
    <property type="entry name" value="MbtH-like_sf"/>
</dbReference>
<protein>
    <submittedName>
        <fullName evidence="2">MbtH protein</fullName>
    </submittedName>
</protein>
<gene>
    <name evidence="2" type="ORF">J2S43_002715</name>
</gene>
<accession>A0ABT9MS33</accession>
<organism evidence="2 3">
    <name type="scientific">Catenuloplanes nepalensis</name>
    <dbReference type="NCBI Taxonomy" id="587533"/>
    <lineage>
        <taxon>Bacteria</taxon>
        <taxon>Bacillati</taxon>
        <taxon>Actinomycetota</taxon>
        <taxon>Actinomycetes</taxon>
        <taxon>Micromonosporales</taxon>
        <taxon>Micromonosporaceae</taxon>
        <taxon>Catenuloplanes</taxon>
    </lineage>
</organism>
<name>A0ABT9MS33_9ACTN</name>
<evidence type="ECO:0000313" key="3">
    <source>
        <dbReference type="Proteomes" id="UP001240984"/>
    </source>
</evidence>
<evidence type="ECO:0000313" key="2">
    <source>
        <dbReference type="EMBL" id="MDP9794203.1"/>
    </source>
</evidence>
<dbReference type="Gene3D" id="3.90.820.10">
    <property type="entry name" value="Structural Genomics, Unknown Function 30-nov-00 1gh9 Mol_id"/>
    <property type="match status" value="1"/>
</dbReference>
<dbReference type="Proteomes" id="UP001240984">
    <property type="component" value="Unassembled WGS sequence"/>
</dbReference>
<comment type="caution">
    <text evidence="2">The sequence shown here is derived from an EMBL/GenBank/DDBJ whole genome shotgun (WGS) entry which is preliminary data.</text>
</comment>